<evidence type="ECO:0000313" key="1">
    <source>
        <dbReference type="EMBL" id="KAI0037680.1"/>
    </source>
</evidence>
<organism evidence="1 2">
    <name type="scientific">Auriscalpium vulgare</name>
    <dbReference type="NCBI Taxonomy" id="40419"/>
    <lineage>
        <taxon>Eukaryota</taxon>
        <taxon>Fungi</taxon>
        <taxon>Dikarya</taxon>
        <taxon>Basidiomycota</taxon>
        <taxon>Agaricomycotina</taxon>
        <taxon>Agaricomycetes</taxon>
        <taxon>Russulales</taxon>
        <taxon>Auriscalpiaceae</taxon>
        <taxon>Auriscalpium</taxon>
    </lineage>
</organism>
<dbReference type="Proteomes" id="UP000814033">
    <property type="component" value="Unassembled WGS sequence"/>
</dbReference>
<proteinExistence type="predicted"/>
<name>A0ACB8R1R5_9AGAM</name>
<comment type="caution">
    <text evidence="1">The sequence shown here is derived from an EMBL/GenBank/DDBJ whole genome shotgun (WGS) entry which is preliminary data.</text>
</comment>
<protein>
    <submittedName>
        <fullName evidence="1">Uncharacterized protein</fullName>
    </submittedName>
</protein>
<dbReference type="EMBL" id="MU276783">
    <property type="protein sequence ID" value="KAI0037680.1"/>
    <property type="molecule type" value="Genomic_DNA"/>
</dbReference>
<gene>
    <name evidence="1" type="ORF">FA95DRAFT_1684839</name>
</gene>
<reference evidence="1" key="1">
    <citation type="submission" date="2021-02" db="EMBL/GenBank/DDBJ databases">
        <authorList>
            <consortium name="DOE Joint Genome Institute"/>
            <person name="Ahrendt S."/>
            <person name="Looney B.P."/>
            <person name="Miyauchi S."/>
            <person name="Morin E."/>
            <person name="Drula E."/>
            <person name="Courty P.E."/>
            <person name="Chicoki N."/>
            <person name="Fauchery L."/>
            <person name="Kohler A."/>
            <person name="Kuo A."/>
            <person name="Labutti K."/>
            <person name="Pangilinan J."/>
            <person name="Lipzen A."/>
            <person name="Riley R."/>
            <person name="Andreopoulos W."/>
            <person name="He G."/>
            <person name="Johnson J."/>
            <person name="Barry K.W."/>
            <person name="Grigoriev I.V."/>
            <person name="Nagy L."/>
            <person name="Hibbett D."/>
            <person name="Henrissat B."/>
            <person name="Matheny P.B."/>
            <person name="Labbe J."/>
            <person name="Martin F."/>
        </authorList>
    </citation>
    <scope>NUCLEOTIDE SEQUENCE</scope>
    <source>
        <strain evidence="1">FP105234-sp</strain>
    </source>
</reference>
<evidence type="ECO:0000313" key="2">
    <source>
        <dbReference type="Proteomes" id="UP000814033"/>
    </source>
</evidence>
<reference evidence="1" key="2">
    <citation type="journal article" date="2022" name="New Phytol.">
        <title>Evolutionary transition to the ectomycorrhizal habit in the genomes of a hyperdiverse lineage of mushroom-forming fungi.</title>
        <authorList>
            <person name="Looney B."/>
            <person name="Miyauchi S."/>
            <person name="Morin E."/>
            <person name="Drula E."/>
            <person name="Courty P.E."/>
            <person name="Kohler A."/>
            <person name="Kuo A."/>
            <person name="LaButti K."/>
            <person name="Pangilinan J."/>
            <person name="Lipzen A."/>
            <person name="Riley R."/>
            <person name="Andreopoulos W."/>
            <person name="He G."/>
            <person name="Johnson J."/>
            <person name="Nolan M."/>
            <person name="Tritt A."/>
            <person name="Barry K.W."/>
            <person name="Grigoriev I.V."/>
            <person name="Nagy L.G."/>
            <person name="Hibbett D."/>
            <person name="Henrissat B."/>
            <person name="Matheny P.B."/>
            <person name="Labbe J."/>
            <person name="Martin F.M."/>
        </authorList>
    </citation>
    <scope>NUCLEOTIDE SEQUENCE</scope>
    <source>
        <strain evidence="1">FP105234-sp</strain>
    </source>
</reference>
<sequence>MSSAAAQPVSRPKPSEEAPALLAVKSQELFALQIKYDALLENQQHLLKKHKDSIARYKRMKNYMFKISNDGVGGMPLDDGAEMDNESDLELPPCAAPSVSHNLEPSYTTAVPKTPRKNTKRTPCTPKSGRSTLGHAPLAQNVVNSPQYGRSM</sequence>
<accession>A0ACB8R1R5</accession>
<keyword evidence="2" id="KW-1185">Reference proteome</keyword>